<dbReference type="Pfam" id="PF00970">
    <property type="entry name" value="FAD_binding_6"/>
    <property type="match status" value="1"/>
</dbReference>
<dbReference type="Gene3D" id="2.40.30.10">
    <property type="entry name" value="Translation factors"/>
    <property type="match status" value="1"/>
</dbReference>
<accession>A0A934I752</accession>
<feature type="domain" description="2Fe-2S ferredoxin-type" evidence="9">
    <location>
        <begin position="287"/>
        <end position="367"/>
    </location>
</feature>
<dbReference type="GO" id="GO:0016491">
    <property type="term" value="F:oxidoreductase activity"/>
    <property type="evidence" value="ECO:0007669"/>
    <property type="project" value="UniProtKB-KW"/>
</dbReference>
<dbReference type="InterPro" id="IPR039261">
    <property type="entry name" value="FNR_nucleotide-bd"/>
</dbReference>
<evidence type="ECO:0000313" key="12">
    <source>
        <dbReference type="Proteomes" id="UP000645966"/>
    </source>
</evidence>
<dbReference type="Pfam" id="PF00111">
    <property type="entry name" value="Fer2"/>
    <property type="match status" value="1"/>
</dbReference>
<dbReference type="Proteomes" id="UP000645966">
    <property type="component" value="Unassembled WGS sequence"/>
</dbReference>
<dbReference type="InterPro" id="IPR008333">
    <property type="entry name" value="Cbr1-like_FAD-bd_dom"/>
</dbReference>
<dbReference type="InterPro" id="IPR001433">
    <property type="entry name" value="OxRdtase_FAD/NAD-bd"/>
</dbReference>
<dbReference type="RefSeq" id="WP_198738629.1">
    <property type="nucleotide sequence ID" value="NZ_JAEIOS010000012.1"/>
</dbReference>
<name>A0A934I752_9CORY</name>
<gene>
    <name evidence="11" type="ORF">JDV75_07445</name>
</gene>
<dbReference type="PROSITE" id="PS51384">
    <property type="entry name" value="FAD_FR"/>
    <property type="match status" value="1"/>
</dbReference>
<dbReference type="PANTHER" id="PTHR47354:SF6">
    <property type="entry name" value="NADH OXIDOREDUCTASE HCR"/>
    <property type="match status" value="1"/>
</dbReference>
<dbReference type="PRINTS" id="PR00371">
    <property type="entry name" value="FPNCR"/>
</dbReference>
<dbReference type="GO" id="GO:0046872">
    <property type="term" value="F:metal ion binding"/>
    <property type="evidence" value="ECO:0007669"/>
    <property type="project" value="UniProtKB-KW"/>
</dbReference>
<dbReference type="InterPro" id="IPR036010">
    <property type="entry name" value="2Fe-2S_ferredoxin-like_sf"/>
</dbReference>
<protein>
    <submittedName>
        <fullName evidence="11">Ferredoxin reductase</fullName>
    </submittedName>
</protein>
<dbReference type="SUPFAM" id="SSF52343">
    <property type="entry name" value="Ferredoxin reductase-like, C-terminal NADP-linked domain"/>
    <property type="match status" value="1"/>
</dbReference>
<dbReference type="InterPro" id="IPR050415">
    <property type="entry name" value="MRET"/>
</dbReference>
<evidence type="ECO:0000256" key="6">
    <source>
        <dbReference type="ARBA" id="ARBA00023002"/>
    </source>
</evidence>
<sequence>MRKDSESPVVTKAARARDGLGALRHVLRRFTTPLLPDDYTQLVNPLWSVRELRGQIVSVSRATEGTVNLVIRPGWGVPVDFEAGQYIGIGVQIDGRYVWRSYSLTCSPRPAGDLLSITVRAVERGKLSNHLVGSAHPGMTVRIGAPAGDFHLTDPIPEKLLFITAGTGITPVISMLRTLADRNQFGDVTLIHSVRTDEDLLFPDVLEELRREHPGFTAIVRVTSREGRLTPETVGEIVPDVTERTAYACGPNEMLDALEAWWSELDTDEELRTERFTLDRSSEATGGEITFGHRGSCHADGATTLLEAAESAGIQLTFGCRMGICQTCVRPLTDGYVHDLRTGDVHGPGERIRTCVCVAAGDVSVDV</sequence>
<dbReference type="InterPro" id="IPR017927">
    <property type="entry name" value="FAD-bd_FR_type"/>
</dbReference>
<evidence type="ECO:0000256" key="8">
    <source>
        <dbReference type="ARBA" id="ARBA00023014"/>
    </source>
</evidence>
<dbReference type="InterPro" id="IPR001041">
    <property type="entry name" value="2Fe-2S_ferredoxin-type"/>
</dbReference>
<evidence type="ECO:0000256" key="3">
    <source>
        <dbReference type="ARBA" id="ARBA00022714"/>
    </source>
</evidence>
<dbReference type="SUPFAM" id="SSF63380">
    <property type="entry name" value="Riboflavin synthase domain-like"/>
    <property type="match status" value="1"/>
</dbReference>
<feature type="domain" description="FAD-binding FR-type" evidence="10">
    <location>
        <begin position="49"/>
        <end position="153"/>
    </location>
</feature>
<dbReference type="EMBL" id="JAEIOS010000012">
    <property type="protein sequence ID" value="MBI8989597.1"/>
    <property type="molecule type" value="Genomic_DNA"/>
</dbReference>
<dbReference type="Pfam" id="PF00175">
    <property type="entry name" value="NAD_binding_1"/>
    <property type="match status" value="1"/>
</dbReference>
<keyword evidence="3" id="KW-0001">2Fe-2S</keyword>
<dbReference type="Gene3D" id="3.40.50.80">
    <property type="entry name" value="Nucleotide-binding domain of ferredoxin-NADP reductase (FNR) module"/>
    <property type="match status" value="1"/>
</dbReference>
<dbReference type="Gene3D" id="3.10.20.30">
    <property type="match status" value="1"/>
</dbReference>
<dbReference type="AlphaFoldDB" id="A0A934I752"/>
<dbReference type="InterPro" id="IPR012675">
    <property type="entry name" value="Beta-grasp_dom_sf"/>
</dbReference>
<keyword evidence="2" id="KW-0285">Flavoprotein</keyword>
<evidence type="ECO:0000256" key="7">
    <source>
        <dbReference type="ARBA" id="ARBA00023004"/>
    </source>
</evidence>
<evidence type="ECO:0000256" key="5">
    <source>
        <dbReference type="ARBA" id="ARBA00022827"/>
    </source>
</evidence>
<dbReference type="CDD" id="cd06216">
    <property type="entry name" value="FNR_iron_sulfur_binding_2"/>
    <property type="match status" value="1"/>
</dbReference>
<dbReference type="CDD" id="cd00207">
    <property type="entry name" value="fer2"/>
    <property type="match status" value="1"/>
</dbReference>
<dbReference type="InterPro" id="IPR001709">
    <property type="entry name" value="Flavoprot_Pyr_Nucl_cyt_Rdtase"/>
</dbReference>
<keyword evidence="5" id="KW-0274">FAD</keyword>
<dbReference type="GO" id="GO:0051537">
    <property type="term" value="F:2 iron, 2 sulfur cluster binding"/>
    <property type="evidence" value="ECO:0007669"/>
    <property type="project" value="UniProtKB-KW"/>
</dbReference>
<dbReference type="SUPFAM" id="SSF54292">
    <property type="entry name" value="2Fe-2S ferredoxin-like"/>
    <property type="match status" value="1"/>
</dbReference>
<keyword evidence="4" id="KW-0479">Metal-binding</keyword>
<comment type="caution">
    <text evidence="11">The sequence shown here is derived from an EMBL/GenBank/DDBJ whole genome shotgun (WGS) entry which is preliminary data.</text>
</comment>
<keyword evidence="12" id="KW-1185">Reference proteome</keyword>
<dbReference type="InterPro" id="IPR017938">
    <property type="entry name" value="Riboflavin_synthase-like_b-brl"/>
</dbReference>
<evidence type="ECO:0000259" key="10">
    <source>
        <dbReference type="PROSITE" id="PS51384"/>
    </source>
</evidence>
<comment type="cofactor">
    <cofactor evidence="1">
        <name>FAD</name>
        <dbReference type="ChEBI" id="CHEBI:57692"/>
    </cofactor>
</comment>
<keyword evidence="6" id="KW-0560">Oxidoreductase</keyword>
<evidence type="ECO:0000313" key="11">
    <source>
        <dbReference type="EMBL" id="MBI8989597.1"/>
    </source>
</evidence>
<proteinExistence type="predicted"/>
<keyword evidence="7" id="KW-0408">Iron</keyword>
<keyword evidence="8" id="KW-0411">Iron-sulfur</keyword>
<dbReference type="PROSITE" id="PS51085">
    <property type="entry name" value="2FE2S_FER_2"/>
    <property type="match status" value="1"/>
</dbReference>
<evidence type="ECO:0000259" key="9">
    <source>
        <dbReference type="PROSITE" id="PS51085"/>
    </source>
</evidence>
<evidence type="ECO:0000256" key="2">
    <source>
        <dbReference type="ARBA" id="ARBA00022630"/>
    </source>
</evidence>
<dbReference type="PRINTS" id="PR00410">
    <property type="entry name" value="PHEHYDRXLASE"/>
</dbReference>
<evidence type="ECO:0000256" key="1">
    <source>
        <dbReference type="ARBA" id="ARBA00001974"/>
    </source>
</evidence>
<evidence type="ECO:0000256" key="4">
    <source>
        <dbReference type="ARBA" id="ARBA00022723"/>
    </source>
</evidence>
<dbReference type="PANTHER" id="PTHR47354">
    <property type="entry name" value="NADH OXIDOREDUCTASE HCR"/>
    <property type="match status" value="1"/>
</dbReference>
<reference evidence="11" key="1">
    <citation type="submission" date="2020-12" db="EMBL/GenBank/DDBJ databases">
        <title>Genome public.</title>
        <authorList>
            <person name="Sun Q."/>
        </authorList>
    </citation>
    <scope>NUCLEOTIDE SEQUENCE</scope>
    <source>
        <strain evidence="11">CCM 8863</strain>
    </source>
</reference>
<organism evidence="11 12">
    <name type="scientific">Corynebacterium meridianum</name>
    <dbReference type="NCBI Taxonomy" id="2765363"/>
    <lineage>
        <taxon>Bacteria</taxon>
        <taxon>Bacillati</taxon>
        <taxon>Actinomycetota</taxon>
        <taxon>Actinomycetes</taxon>
        <taxon>Mycobacteriales</taxon>
        <taxon>Corynebacteriaceae</taxon>
        <taxon>Corynebacterium</taxon>
    </lineage>
</organism>